<name>A0AB39CMV7_9BURK</name>
<dbReference type="RefSeq" id="WP_368644018.1">
    <property type="nucleotide sequence ID" value="NZ_CP158252.1"/>
</dbReference>
<protein>
    <recommendedName>
        <fullName evidence="2">HNH endonuclease</fullName>
    </recommendedName>
</protein>
<reference evidence="1" key="1">
    <citation type="submission" date="2024-05" db="EMBL/GenBank/DDBJ databases">
        <authorList>
            <person name="Luo Y.-C."/>
            <person name="Nicholds J."/>
            <person name="Mortimer T."/>
            <person name="Maboni G."/>
        </authorList>
    </citation>
    <scope>NUCLEOTIDE SEQUENCE</scope>
    <source>
        <strain evidence="1">153920</strain>
    </source>
</reference>
<proteinExistence type="predicted"/>
<accession>A0AB39CMV7</accession>
<sequence length="235" mass="26708">MKCYFQGCTNRGVTKEHIPPRSFFPKGENEQLLTVRSCEIHNNRKSIDDQYILAQICMNASPSNRAQEVFLKKIKPQLSHNDGTFKKMLSKGAISLPDGSVKYPVDISRFDDFFTALSCGIVFKTCKEQLPENYFIHHQYSNFSNQNGDELALRIFREFESLIAGDPIAALDFGKPNTKNERIYSVTVHGMPGFKSSITVVHLFYGRFKVISFLTNIHREVDNNSIQPTPESKCG</sequence>
<evidence type="ECO:0000313" key="1">
    <source>
        <dbReference type="EMBL" id="XDJ43208.1"/>
    </source>
</evidence>
<organism evidence="1">
    <name type="scientific">Castellaniella ginsengisoli</name>
    <dbReference type="NCBI Taxonomy" id="546114"/>
    <lineage>
        <taxon>Bacteria</taxon>
        <taxon>Pseudomonadati</taxon>
        <taxon>Pseudomonadota</taxon>
        <taxon>Betaproteobacteria</taxon>
        <taxon>Burkholderiales</taxon>
        <taxon>Alcaligenaceae</taxon>
        <taxon>Castellaniella</taxon>
    </lineage>
</organism>
<evidence type="ECO:0008006" key="2">
    <source>
        <dbReference type="Google" id="ProtNLM"/>
    </source>
</evidence>
<dbReference type="EMBL" id="CP158252">
    <property type="protein sequence ID" value="XDJ43208.1"/>
    <property type="molecule type" value="Genomic_DNA"/>
</dbReference>
<dbReference type="AlphaFoldDB" id="A0AB39CMV7"/>
<gene>
    <name evidence="1" type="ORF">ABRY99_06515</name>
</gene>